<dbReference type="EMBL" id="CP010086">
    <property type="protein sequence ID" value="AJH01663.1"/>
    <property type="molecule type" value="Genomic_DNA"/>
</dbReference>
<gene>
    <name evidence="2" type="ORF">DFH45_002488</name>
    <name evidence="1" type="ORF">LF65_05138</name>
</gene>
<sequence>MPKYLICTNTRKYNELVEALNSRGIQFETTHCDNKCFKCCTRVMIKEDDKYIYATDVKNLLRKMSIS</sequence>
<reference evidence="2" key="3">
    <citation type="submission" date="2020-05" db="EMBL/GenBank/DDBJ databases">
        <title>Genomic insights into acetone-butanol-ethanol (ABE) fermentation by sequencing solventogenic clostridia strains.</title>
        <authorList>
            <person name="Brown S."/>
        </authorList>
    </citation>
    <scope>NUCLEOTIDE SEQUENCE</scope>
    <source>
        <strain evidence="2">DJ126</strain>
    </source>
</reference>
<accession>A0A0B5QUJ4</accession>
<dbReference type="STRING" id="1520.LF65_05138"/>
<dbReference type="Proteomes" id="UP000031866">
    <property type="component" value="Chromosome"/>
</dbReference>
<evidence type="ECO:0000313" key="3">
    <source>
        <dbReference type="Proteomes" id="UP000031866"/>
    </source>
</evidence>
<evidence type="ECO:0000313" key="2">
    <source>
        <dbReference type="EMBL" id="NRV09525.1"/>
    </source>
</evidence>
<dbReference type="AlphaFoldDB" id="A0A0B5QUJ4"/>
<proteinExistence type="predicted"/>
<dbReference type="RefSeq" id="WP_041900139.1">
    <property type="nucleotide sequence ID" value="NZ_CP010086.2"/>
</dbReference>
<dbReference type="OrthoDB" id="1911471at2"/>
<dbReference type="Proteomes" id="UP000821656">
    <property type="component" value="Unassembled WGS sequence"/>
</dbReference>
<dbReference type="EMBL" id="JABSXK010000001">
    <property type="protein sequence ID" value="NRV09525.1"/>
    <property type="molecule type" value="Genomic_DNA"/>
</dbReference>
<reference evidence="1" key="2">
    <citation type="submission" date="2016-02" db="EMBL/GenBank/DDBJ databases">
        <title>Genome sequence of Clostridium beijerinckii strain 59B.</title>
        <authorList>
            <person name="Little G.T."/>
            <person name="Minton N.P."/>
        </authorList>
    </citation>
    <scope>NUCLEOTIDE SEQUENCE</scope>
    <source>
        <strain evidence="1">NCIMB 14988</strain>
    </source>
</reference>
<organism evidence="1 3">
    <name type="scientific">Clostridium beijerinckii</name>
    <name type="common">Clostridium MP</name>
    <dbReference type="NCBI Taxonomy" id="1520"/>
    <lineage>
        <taxon>Bacteria</taxon>
        <taxon>Bacillati</taxon>
        <taxon>Bacillota</taxon>
        <taxon>Clostridia</taxon>
        <taxon>Eubacteriales</taxon>
        <taxon>Clostridiaceae</taxon>
        <taxon>Clostridium</taxon>
    </lineage>
</organism>
<protein>
    <submittedName>
        <fullName evidence="2">ABC-type multidrug transport system ATPase subunit</fullName>
    </submittedName>
</protein>
<reference evidence="3" key="1">
    <citation type="submission" date="2014-12" db="EMBL/GenBank/DDBJ databases">
        <title>Genome sequence of Clostridium beijerinckii strain 59B.</title>
        <authorList>
            <person name="Little G.T."/>
            <person name="Minton N.P."/>
        </authorList>
    </citation>
    <scope>NUCLEOTIDE SEQUENCE [LARGE SCALE GENOMIC DNA]</scope>
    <source>
        <strain evidence="3">59B</strain>
    </source>
</reference>
<name>A0A0B5QUJ4_CLOBE</name>
<evidence type="ECO:0000313" key="1">
    <source>
        <dbReference type="EMBL" id="AJH01663.1"/>
    </source>
</evidence>
<dbReference type="KEGG" id="cbei:LF65_05138"/>